<evidence type="ECO:0000256" key="10">
    <source>
        <dbReference type="SAM" id="SignalP"/>
    </source>
</evidence>
<evidence type="ECO:0000256" key="6">
    <source>
        <dbReference type="ARBA" id="ARBA00023136"/>
    </source>
</evidence>
<protein>
    <submittedName>
        <fullName evidence="12">Cation-dependent mannose-6-phosphate receptor-like</fullName>
    </submittedName>
</protein>
<accession>A0A6F9DKU2</accession>
<feature type="signal peptide" evidence="10">
    <location>
        <begin position="1"/>
        <end position="18"/>
    </location>
</feature>
<keyword evidence="7" id="KW-1015">Disulfide bond</keyword>
<evidence type="ECO:0000256" key="2">
    <source>
        <dbReference type="ARBA" id="ARBA00022448"/>
    </source>
</evidence>
<evidence type="ECO:0000256" key="9">
    <source>
        <dbReference type="SAM" id="Phobius"/>
    </source>
</evidence>
<evidence type="ECO:0000256" key="5">
    <source>
        <dbReference type="ARBA" id="ARBA00022989"/>
    </source>
</evidence>
<evidence type="ECO:0000256" key="1">
    <source>
        <dbReference type="ARBA" id="ARBA00004308"/>
    </source>
</evidence>
<dbReference type="Pfam" id="PF02157">
    <property type="entry name" value="Man-6-P_recep"/>
    <property type="match status" value="1"/>
</dbReference>
<keyword evidence="12" id="KW-0675">Receptor</keyword>
<evidence type="ECO:0000256" key="4">
    <source>
        <dbReference type="ARBA" id="ARBA00022729"/>
    </source>
</evidence>
<keyword evidence="8" id="KW-0325">Glycoprotein</keyword>
<gene>
    <name evidence="12" type="primary">M6pr</name>
</gene>
<dbReference type="GO" id="GO:0005768">
    <property type="term" value="C:endosome"/>
    <property type="evidence" value="ECO:0007669"/>
    <property type="project" value="InterPro"/>
</dbReference>
<dbReference type="EMBL" id="LR787721">
    <property type="protein sequence ID" value="CAB3263583.1"/>
    <property type="molecule type" value="mRNA"/>
</dbReference>
<feature type="transmembrane region" description="Helical" evidence="9">
    <location>
        <begin position="181"/>
        <end position="200"/>
    </location>
</feature>
<dbReference type="AlphaFoldDB" id="A0A6F9DKU2"/>
<name>A0A6F9DKU2_9ASCI</name>
<dbReference type="PROSITE" id="PS51914">
    <property type="entry name" value="MRH"/>
    <property type="match status" value="1"/>
</dbReference>
<proteinExistence type="evidence at transcript level"/>
<dbReference type="InterPro" id="IPR000296">
    <property type="entry name" value="Man-6-P_rcpt_cation_dep"/>
</dbReference>
<dbReference type="GO" id="GO:0005802">
    <property type="term" value="C:trans-Golgi network"/>
    <property type="evidence" value="ECO:0007669"/>
    <property type="project" value="TreeGrafter"/>
</dbReference>
<evidence type="ECO:0000256" key="8">
    <source>
        <dbReference type="ARBA" id="ARBA00023180"/>
    </source>
</evidence>
<evidence type="ECO:0000313" key="12">
    <source>
        <dbReference type="EMBL" id="CAB3263583.1"/>
    </source>
</evidence>
<keyword evidence="3 9" id="KW-0812">Transmembrane</keyword>
<dbReference type="GO" id="GO:0006622">
    <property type="term" value="P:protein targeting to lysosome"/>
    <property type="evidence" value="ECO:0007669"/>
    <property type="project" value="InterPro"/>
</dbReference>
<dbReference type="SUPFAM" id="SSF50911">
    <property type="entry name" value="Mannose 6-phosphate receptor domain"/>
    <property type="match status" value="1"/>
</dbReference>
<dbReference type="GO" id="GO:0019904">
    <property type="term" value="F:protein domain specific binding"/>
    <property type="evidence" value="ECO:0007669"/>
    <property type="project" value="InterPro"/>
</dbReference>
<organism evidence="12">
    <name type="scientific">Phallusia mammillata</name>
    <dbReference type="NCBI Taxonomy" id="59560"/>
    <lineage>
        <taxon>Eukaryota</taxon>
        <taxon>Metazoa</taxon>
        <taxon>Chordata</taxon>
        <taxon>Tunicata</taxon>
        <taxon>Ascidiacea</taxon>
        <taxon>Phlebobranchia</taxon>
        <taxon>Ascidiidae</taxon>
        <taxon>Phallusia</taxon>
    </lineage>
</organism>
<sequence length="267" mass="30385">MYKTIWVLLIVHCVQISCECILKDPSDKLSQSLLKKLDPLKEYVFKDTYKDEEQDKYIYTMRICESVSSKLEYVGVIQEDVVAPPDGLSMRKIGLTNSTVIKGGRDWIMLTYMNGDNYHSHCSKSKRQAHIMIVCDPYHLKGRFKVLYEEPDLETESECFYMMEVASSVACSQQGLSTGSVMLIVFFSVLGTYLIIGAIYKRCMYGSKGKDQIPNIGFWKSCGTLQADGCNFLCRCQEGAYSDSRPYHGIADDQLDDEIDDEHLLPM</sequence>
<comment type="subcellular location">
    <subcellularLocation>
        <location evidence="1">Endomembrane system</location>
    </subcellularLocation>
</comment>
<feature type="domain" description="MRH" evidence="11">
    <location>
        <begin position="34"/>
        <end position="173"/>
    </location>
</feature>
<feature type="chain" id="PRO_5026311742" evidence="10">
    <location>
        <begin position="19"/>
        <end position="267"/>
    </location>
</feature>
<dbReference type="InterPro" id="IPR028927">
    <property type="entry name" value="Man-6-P_rcpt"/>
</dbReference>
<keyword evidence="5 9" id="KW-1133">Transmembrane helix</keyword>
<keyword evidence="2" id="KW-0813">Transport</keyword>
<dbReference type="PANTHER" id="PTHR15071">
    <property type="entry name" value="MANNOSE-6-PHOSPHATE RECEPTOR FAMILY MEMBER"/>
    <property type="match status" value="1"/>
</dbReference>
<keyword evidence="6 9" id="KW-0472">Membrane</keyword>
<dbReference type="Gene3D" id="2.70.130.10">
    <property type="entry name" value="Mannose-6-phosphate receptor binding domain"/>
    <property type="match status" value="1"/>
</dbReference>
<dbReference type="InterPro" id="IPR009011">
    <property type="entry name" value="Man6P_isomerase_rcpt-bd_dom_sf"/>
</dbReference>
<dbReference type="InterPro" id="IPR044865">
    <property type="entry name" value="MRH_dom"/>
</dbReference>
<keyword evidence="4 10" id="KW-0732">Signal</keyword>
<dbReference type="PANTHER" id="PTHR15071:SF29">
    <property type="entry name" value="CATION-DEPENDENT MANNOSE-6-PHOSPHATE RECEPTOR"/>
    <property type="match status" value="1"/>
</dbReference>
<evidence type="ECO:0000256" key="7">
    <source>
        <dbReference type="ARBA" id="ARBA00023157"/>
    </source>
</evidence>
<evidence type="ECO:0000256" key="3">
    <source>
        <dbReference type="ARBA" id="ARBA00022692"/>
    </source>
</evidence>
<reference evidence="12" key="1">
    <citation type="submission" date="2020-04" db="EMBL/GenBank/DDBJ databases">
        <authorList>
            <person name="Neveu A P."/>
        </authorList>
    </citation>
    <scope>NUCLEOTIDE SEQUENCE</scope>
    <source>
        <tissue evidence="12">Whole embryo</tissue>
    </source>
</reference>
<dbReference type="PRINTS" id="PR00715">
    <property type="entry name" value="MAN6PRECEPTR"/>
</dbReference>
<evidence type="ECO:0000259" key="11">
    <source>
        <dbReference type="PROSITE" id="PS51914"/>
    </source>
</evidence>